<dbReference type="EMBL" id="PSNY01000010">
    <property type="protein sequence ID" value="PPE69731.1"/>
    <property type="molecule type" value="Genomic_DNA"/>
</dbReference>
<dbReference type="InterPro" id="IPR007833">
    <property type="entry name" value="Capsule_polysaccharide_synth"/>
</dbReference>
<dbReference type="AlphaFoldDB" id="A0A2S5T420"/>
<proteinExistence type="predicted"/>
<sequence length="673" mass="74113">MHPVKSTQLPSSASTLFLAIVTAGIGRVSTLSSLLDDAQLVRPSGKQARDCRAVLAWGRKPSARIAEAFATRHGLPVWCVEDGFLRSVGLGNQDPPLSIVLDDQGIYYDASGPSRIEALIARQHSEDERRRAAALRQRWCAGRLSKYNHAREAAPPLEGPYVLVVDQTFGDASIRYGAADATSFARMLEAALDEHPQLPVLLKVHPDVVAGRKRGHFDALTPGQAARVHVLGSDAHPCNLLEAAHAVYTVTSQMGFEALLWSRPVRCFGMPFYAGWGLTTDELPAPGRRHPATLDDLVHGALIEYPRYIDPETLRRCEPERLMDWMALQRRMRGRFPPRVHALAFSRWKKPIVRAFFSGSDVHFVRKPAQVPGGSTLAVWGRKEPALPASPAPSLVRLEDGFLRSVGLGADLVRPLSWVMDRTGMYYDATRPSDLETLLQTATFDGAMLERARALRERIVGAGLTKYNVGAGSWRRPSAARKVVLVPGQVESDASIAYGAPGVRTNIDLLRAARRAAPDAYLVYKPHPDVVAGLRKQGQGESEAAQLCDEIVIDAPMHALLAEVDELHVLTSLAGFEALLRGKPVRCQGLPFYAGWGLTTDAHRCERRTRRLTLDELVAGALILYPTYVSRITGAFTTPERALDELLAWREQGPSTMPLWRKLLRAVLSLRKR</sequence>
<evidence type="ECO:0000313" key="2">
    <source>
        <dbReference type="Proteomes" id="UP000239406"/>
    </source>
</evidence>
<dbReference type="Pfam" id="PF05159">
    <property type="entry name" value="Capsule_synth"/>
    <property type="match status" value="3"/>
</dbReference>
<comment type="caution">
    <text evidence="1">The sequence shown here is derived from an EMBL/GenBank/DDBJ whole genome shotgun (WGS) entry which is preliminary data.</text>
</comment>
<dbReference type="Proteomes" id="UP000239406">
    <property type="component" value="Unassembled WGS sequence"/>
</dbReference>
<dbReference type="GO" id="GO:0000271">
    <property type="term" value="P:polysaccharide biosynthetic process"/>
    <property type="evidence" value="ECO:0007669"/>
    <property type="project" value="InterPro"/>
</dbReference>
<dbReference type="GO" id="GO:0015774">
    <property type="term" value="P:polysaccharide transport"/>
    <property type="evidence" value="ECO:0007669"/>
    <property type="project" value="InterPro"/>
</dbReference>
<reference evidence="1 2" key="1">
    <citation type="submission" date="2018-02" db="EMBL/GenBank/DDBJ databases">
        <title>Reclassifiation of [Polyangium] brachysporum DSM 7029 as Guopingzhaonella breviflexa gen. nov., sp. nov., a member of the family Comamonadaceae.</title>
        <authorList>
            <person name="Tang B."/>
        </authorList>
    </citation>
    <scope>NUCLEOTIDE SEQUENCE [LARGE SCALE GENOMIC DNA]</scope>
    <source>
        <strain evidence="1 2">DSM 15344</strain>
    </source>
</reference>
<name>A0A2S5T420_9BURK</name>
<organism evidence="1 2">
    <name type="scientific">Caldimonas thermodepolymerans</name>
    <dbReference type="NCBI Taxonomy" id="215580"/>
    <lineage>
        <taxon>Bacteria</taxon>
        <taxon>Pseudomonadati</taxon>
        <taxon>Pseudomonadota</taxon>
        <taxon>Betaproteobacteria</taxon>
        <taxon>Burkholderiales</taxon>
        <taxon>Sphaerotilaceae</taxon>
        <taxon>Caldimonas</taxon>
    </lineage>
</organism>
<gene>
    <name evidence="1" type="ORF">C1702_11100</name>
</gene>
<accession>A0A2S5T420</accession>
<evidence type="ECO:0000313" key="1">
    <source>
        <dbReference type="EMBL" id="PPE69731.1"/>
    </source>
</evidence>
<keyword evidence="1" id="KW-0808">Transferase</keyword>
<dbReference type="CDD" id="cd16439">
    <property type="entry name" value="beta_Kdo_transferase_KpsC_2"/>
    <property type="match status" value="1"/>
</dbReference>
<protein>
    <submittedName>
        <fullName evidence="1">Beta-3-deoxy-D-manno-oct-2-ulosonic acid transferase</fullName>
    </submittedName>
</protein>
<dbReference type="GO" id="GO:0016740">
    <property type="term" value="F:transferase activity"/>
    <property type="evidence" value="ECO:0007669"/>
    <property type="project" value="UniProtKB-KW"/>
</dbReference>
<dbReference type="CDD" id="cd16440">
    <property type="entry name" value="beta_Kdo_transferase_KpsC_1"/>
    <property type="match status" value="1"/>
</dbReference>
<keyword evidence="2" id="KW-1185">Reference proteome</keyword>